<gene>
    <name evidence="3" type="ORF">QQS21_011899</name>
</gene>
<dbReference type="EMBL" id="JASWJB010000441">
    <property type="protein sequence ID" value="KAK2590426.1"/>
    <property type="molecule type" value="Genomic_DNA"/>
</dbReference>
<feature type="signal peptide" evidence="2">
    <location>
        <begin position="1"/>
        <end position="17"/>
    </location>
</feature>
<sequence length="352" mass="38505">MLRYATALTLLVQTGLSGPTGSPVAMDRMSPMPNHEGVVEEYSKHQTAAERPSETLFYDDFSQPTHHHLPDSSKWKIGLGAATASPSGSFGNVSTGSILQYTDDRRNILITQNNTLKITTVRLPNGTWTSGRIETAPEWNFPCEPGHRLRVQARIKLSDNTKNTPALAAWGLGSYLRSVGSPSPSLSPSPSPPWTWAGAIDLLGAANGDTKVQQNLRCGKITMPGRRRSCREFNGLPYLDPGYLEGGVWHTLTWEFDRTKRPDRAGVVEPEPGSGSEPESMTWSVDGTRGWGFKEDRLKDDAEWKAMVAEQKNALVNFAMGGKLLTGGDGDRDGEDETSIEVDFVGVYLQRG</sequence>
<feature type="chain" id="PRO_5042612171" evidence="2">
    <location>
        <begin position="18"/>
        <end position="352"/>
    </location>
</feature>
<dbReference type="SUPFAM" id="SSF49899">
    <property type="entry name" value="Concanavalin A-like lectins/glucanases"/>
    <property type="match status" value="1"/>
</dbReference>
<reference evidence="3" key="1">
    <citation type="submission" date="2023-06" db="EMBL/GenBank/DDBJ databases">
        <title>Conoideocrella luteorostrata (Hypocreales: Clavicipitaceae), a potential biocontrol fungus for elongate hemlock scale in United States Christmas tree production areas.</title>
        <authorList>
            <person name="Barrett H."/>
            <person name="Lovett B."/>
            <person name="Macias A.M."/>
            <person name="Stajich J.E."/>
            <person name="Kasson M.T."/>
        </authorList>
    </citation>
    <scope>NUCLEOTIDE SEQUENCE</scope>
    <source>
        <strain evidence="3">ARSEF 14590</strain>
    </source>
</reference>
<dbReference type="Gene3D" id="2.60.120.200">
    <property type="match status" value="1"/>
</dbReference>
<evidence type="ECO:0000313" key="4">
    <source>
        <dbReference type="Proteomes" id="UP001251528"/>
    </source>
</evidence>
<evidence type="ECO:0000313" key="3">
    <source>
        <dbReference type="EMBL" id="KAK2590426.1"/>
    </source>
</evidence>
<name>A0AAJ0FMX4_9HYPO</name>
<accession>A0AAJ0FMX4</accession>
<dbReference type="AlphaFoldDB" id="A0AAJ0FMX4"/>
<dbReference type="InterPro" id="IPR013320">
    <property type="entry name" value="ConA-like_dom_sf"/>
</dbReference>
<feature type="region of interest" description="Disordered" evidence="1">
    <location>
        <begin position="264"/>
        <end position="286"/>
    </location>
</feature>
<evidence type="ECO:0000256" key="1">
    <source>
        <dbReference type="SAM" id="MobiDB-lite"/>
    </source>
</evidence>
<dbReference type="InterPro" id="IPR050546">
    <property type="entry name" value="Glycosyl_Hydrlase_16"/>
</dbReference>
<feature type="compositionally biased region" description="Low complexity" evidence="1">
    <location>
        <begin position="267"/>
        <end position="280"/>
    </location>
</feature>
<comment type="caution">
    <text evidence="3">The sequence shown here is derived from an EMBL/GenBank/DDBJ whole genome shotgun (WGS) entry which is preliminary data.</text>
</comment>
<keyword evidence="4" id="KW-1185">Reference proteome</keyword>
<evidence type="ECO:0000256" key="2">
    <source>
        <dbReference type="SAM" id="SignalP"/>
    </source>
</evidence>
<dbReference type="Proteomes" id="UP001251528">
    <property type="component" value="Unassembled WGS sequence"/>
</dbReference>
<keyword evidence="2" id="KW-0732">Signal</keyword>
<organism evidence="3 4">
    <name type="scientific">Conoideocrella luteorostrata</name>
    <dbReference type="NCBI Taxonomy" id="1105319"/>
    <lineage>
        <taxon>Eukaryota</taxon>
        <taxon>Fungi</taxon>
        <taxon>Dikarya</taxon>
        <taxon>Ascomycota</taxon>
        <taxon>Pezizomycotina</taxon>
        <taxon>Sordariomycetes</taxon>
        <taxon>Hypocreomycetidae</taxon>
        <taxon>Hypocreales</taxon>
        <taxon>Clavicipitaceae</taxon>
        <taxon>Conoideocrella</taxon>
    </lineage>
</organism>
<dbReference type="PANTHER" id="PTHR10963">
    <property type="entry name" value="GLYCOSYL HYDROLASE-RELATED"/>
    <property type="match status" value="1"/>
</dbReference>
<dbReference type="PANTHER" id="PTHR10963:SF60">
    <property type="entry name" value="GRAM-NEGATIVE BACTERIA-BINDING PROTEIN 1-RELATED"/>
    <property type="match status" value="1"/>
</dbReference>
<protein>
    <submittedName>
        <fullName evidence="3">Uncharacterized protein</fullName>
    </submittedName>
</protein>
<proteinExistence type="predicted"/>